<dbReference type="Gene3D" id="3.40.50.150">
    <property type="entry name" value="Vaccinia Virus protein VP39"/>
    <property type="match status" value="1"/>
</dbReference>
<dbReference type="RefSeq" id="WP_130170111.1">
    <property type="nucleotide sequence ID" value="NZ_SHMR01000001.1"/>
</dbReference>
<dbReference type="OrthoDB" id="176808at2157"/>
<dbReference type="SUPFAM" id="SSF53335">
    <property type="entry name" value="S-adenosyl-L-methionine-dependent methyltransferases"/>
    <property type="match status" value="1"/>
</dbReference>
<reference evidence="2 3" key="1">
    <citation type="submission" date="2019-02" db="EMBL/GenBank/DDBJ databases">
        <title>Genome analysis provides insights into bioremediation potentialities and Haloocin production by Natrinema altunense strain 4.1R isolated from Chott Douz in Tunisian desert.</title>
        <authorList>
            <person name="Najjari A."/>
            <person name="Youssef N."/>
            <person name="Ben Dhia O."/>
            <person name="Ferjani R."/>
            <person name="El Hidri D."/>
            <person name="Ouzari H.I."/>
            <person name="Cherif A."/>
        </authorList>
    </citation>
    <scope>NUCLEOTIDE SEQUENCE [LARGE SCALE GENOMIC DNA]</scope>
    <source>
        <strain evidence="2 3">4.1R</strain>
    </source>
</reference>
<comment type="caution">
    <text evidence="2">The sequence shown here is derived from an EMBL/GenBank/DDBJ whole genome shotgun (WGS) entry which is preliminary data.</text>
</comment>
<dbReference type="GO" id="GO:0008168">
    <property type="term" value="F:methyltransferase activity"/>
    <property type="evidence" value="ECO:0007669"/>
    <property type="project" value="UniProtKB-KW"/>
</dbReference>
<dbReference type="AlphaFoldDB" id="A0A482Y8W8"/>
<proteinExistence type="predicted"/>
<evidence type="ECO:0000256" key="1">
    <source>
        <dbReference type="SAM" id="MobiDB-lite"/>
    </source>
</evidence>
<keyword evidence="2" id="KW-0808">Transferase</keyword>
<organism evidence="2 3">
    <name type="scientific">Natrinema altunense</name>
    <dbReference type="NCBI Taxonomy" id="222984"/>
    <lineage>
        <taxon>Archaea</taxon>
        <taxon>Methanobacteriati</taxon>
        <taxon>Methanobacteriota</taxon>
        <taxon>Stenosarchaea group</taxon>
        <taxon>Halobacteria</taxon>
        <taxon>Halobacteriales</taxon>
        <taxon>Natrialbaceae</taxon>
        <taxon>Natrinema</taxon>
    </lineage>
</organism>
<evidence type="ECO:0000313" key="3">
    <source>
        <dbReference type="Proteomes" id="UP000292704"/>
    </source>
</evidence>
<gene>
    <name evidence="2" type="ORF">ELS17_07230</name>
</gene>
<feature type="region of interest" description="Disordered" evidence="1">
    <location>
        <begin position="159"/>
        <end position="184"/>
    </location>
</feature>
<sequence length="184" mass="19685">MGENHDRERALAAFAAFVADDDRKPVVVVAGCGAGATVAELRADDVAAYGFDASRSILETAAPSTRERLLEADVRDDDLVASLREAFGINEIDVFVTECMLSFLTVDEATAALDRLRSHDRVGTLLHLVRIDPPVAAQDGEIDATILPPAEWQAACDPDGEDLWRDAIGPLDLPPSDPSDDGDT</sequence>
<dbReference type="GO" id="GO:0032259">
    <property type="term" value="P:methylation"/>
    <property type="evidence" value="ECO:0007669"/>
    <property type="project" value="UniProtKB-KW"/>
</dbReference>
<dbReference type="EMBL" id="SHMR01000001">
    <property type="protein sequence ID" value="RZH69227.1"/>
    <property type="molecule type" value="Genomic_DNA"/>
</dbReference>
<keyword evidence="2" id="KW-0489">Methyltransferase</keyword>
<name>A0A482Y8W8_9EURY</name>
<dbReference type="Proteomes" id="UP000292704">
    <property type="component" value="Unassembled WGS sequence"/>
</dbReference>
<dbReference type="STRING" id="222984.GCA_000731985_03169"/>
<protein>
    <submittedName>
        <fullName evidence="2">Class I SAM-dependent methyltransferase</fullName>
    </submittedName>
</protein>
<evidence type="ECO:0000313" key="2">
    <source>
        <dbReference type="EMBL" id="RZH69227.1"/>
    </source>
</evidence>
<dbReference type="InterPro" id="IPR029063">
    <property type="entry name" value="SAM-dependent_MTases_sf"/>
</dbReference>
<accession>A0A482Y8W8</accession>